<evidence type="ECO:0000256" key="3">
    <source>
        <dbReference type="ARBA" id="ARBA00061607"/>
    </source>
</evidence>
<comment type="caution">
    <text evidence="6">The sequence shown here is derived from an EMBL/GenBank/DDBJ whole genome shotgun (WGS) entry which is preliminary data.</text>
</comment>
<dbReference type="PANTHER" id="PTHR42759:SF5">
    <property type="entry name" value="METHANOL DEHYDROGENASE REGULATOR"/>
    <property type="match status" value="1"/>
</dbReference>
<protein>
    <submittedName>
        <fullName evidence="6">MoxR family ATPase</fullName>
    </submittedName>
</protein>
<dbReference type="Gene3D" id="1.10.8.80">
    <property type="entry name" value="Magnesium chelatase subunit I, C-Terminal domain"/>
    <property type="match status" value="1"/>
</dbReference>
<evidence type="ECO:0000313" key="7">
    <source>
        <dbReference type="Proteomes" id="UP000266482"/>
    </source>
</evidence>
<dbReference type="OrthoDB" id="9808397at2"/>
<keyword evidence="1" id="KW-0547">Nucleotide-binding</keyword>
<sequence>MSFQAVQSLAEQMKRNIGEVIVGKEEVIELLFIGLITSGHVLLEDVPGTGKTVLAKSFAKSLSLAFKRVQFTPDLLPSDLSGIHFYNQKHGDFQFRPGPLFTNLLLADEINRATPRTQSSLLESMEERQVSIDGETKALALPFMVIATQNPIEHQGTFPLPEAQLDRFLFKIKMGYPSTEEGLRLLQRFKERDPLSELQPVAGPEEIETARRTYPSVKISEDVLRYLLAIVEATRARDDVAVGVSPRGSQALLRAAQVHAILRGRDYVTPDDVKAMVKPALCHRLAMRGLSRAQGQAEKVLDEIIRQTVVPAEAGLSVR</sequence>
<dbReference type="Proteomes" id="UP000266482">
    <property type="component" value="Unassembled WGS sequence"/>
</dbReference>
<feature type="domain" description="ChlI/MoxR AAA lid" evidence="5">
    <location>
        <begin position="233"/>
        <end position="303"/>
    </location>
</feature>
<organism evidence="6 7">
    <name type="scientific">Paenibacillus nanensis</name>
    <dbReference type="NCBI Taxonomy" id="393251"/>
    <lineage>
        <taxon>Bacteria</taxon>
        <taxon>Bacillati</taxon>
        <taxon>Bacillota</taxon>
        <taxon>Bacilli</taxon>
        <taxon>Bacillales</taxon>
        <taxon>Paenibacillaceae</taxon>
        <taxon>Paenibacillus</taxon>
    </lineage>
</organism>
<dbReference type="Pfam" id="PF07726">
    <property type="entry name" value="AAA_3"/>
    <property type="match status" value="1"/>
</dbReference>
<dbReference type="EMBL" id="QXQA01000004">
    <property type="protein sequence ID" value="RIX53637.1"/>
    <property type="molecule type" value="Genomic_DNA"/>
</dbReference>
<gene>
    <name evidence="6" type="ORF">D3P08_09420</name>
</gene>
<proteinExistence type="inferred from homology"/>
<dbReference type="PIRSF" id="PIRSF002849">
    <property type="entry name" value="AAA_ATPase_chaperone_MoxR_prd"/>
    <property type="match status" value="1"/>
</dbReference>
<dbReference type="AlphaFoldDB" id="A0A3A1UYQ8"/>
<dbReference type="InterPro" id="IPR011703">
    <property type="entry name" value="ATPase_AAA-3"/>
</dbReference>
<keyword evidence="2" id="KW-0067">ATP-binding</keyword>
<dbReference type="GO" id="GO:0005524">
    <property type="term" value="F:ATP binding"/>
    <property type="evidence" value="ECO:0007669"/>
    <property type="project" value="UniProtKB-KW"/>
</dbReference>
<evidence type="ECO:0000313" key="6">
    <source>
        <dbReference type="EMBL" id="RIX53637.1"/>
    </source>
</evidence>
<dbReference type="PANTHER" id="PTHR42759">
    <property type="entry name" value="MOXR FAMILY PROTEIN"/>
    <property type="match status" value="1"/>
</dbReference>
<name>A0A3A1UYQ8_9BACL</name>
<dbReference type="CDD" id="cd00009">
    <property type="entry name" value="AAA"/>
    <property type="match status" value="1"/>
</dbReference>
<evidence type="ECO:0000256" key="2">
    <source>
        <dbReference type="ARBA" id="ARBA00022840"/>
    </source>
</evidence>
<evidence type="ECO:0000259" key="4">
    <source>
        <dbReference type="Pfam" id="PF07726"/>
    </source>
</evidence>
<dbReference type="Pfam" id="PF17863">
    <property type="entry name" value="AAA_lid_2"/>
    <property type="match status" value="1"/>
</dbReference>
<comment type="similarity">
    <text evidence="3">Belongs to the MoxR family.</text>
</comment>
<reference evidence="6 7" key="1">
    <citation type="submission" date="2018-09" db="EMBL/GenBank/DDBJ databases">
        <title>Paenibacillus aracenensis nov. sp. isolated from a cave in southern Spain.</title>
        <authorList>
            <person name="Jurado V."/>
            <person name="Gutierrez-Patricio S."/>
            <person name="Gonzalez-Pimentel J.L."/>
            <person name="Miller A.Z."/>
            <person name="Laiz L."/>
            <person name="Saiz-Jimenez C."/>
        </authorList>
    </citation>
    <scope>NUCLEOTIDE SEQUENCE [LARGE SCALE GENOMIC DNA]</scope>
    <source>
        <strain evidence="6 7">DSM 22867</strain>
    </source>
</reference>
<dbReference type="InterPro" id="IPR041628">
    <property type="entry name" value="ChlI/MoxR_AAA_lid"/>
</dbReference>
<evidence type="ECO:0000259" key="5">
    <source>
        <dbReference type="Pfam" id="PF17863"/>
    </source>
</evidence>
<dbReference type="GO" id="GO:0016887">
    <property type="term" value="F:ATP hydrolysis activity"/>
    <property type="evidence" value="ECO:0007669"/>
    <property type="project" value="InterPro"/>
</dbReference>
<dbReference type="InterPro" id="IPR027417">
    <property type="entry name" value="P-loop_NTPase"/>
</dbReference>
<dbReference type="SUPFAM" id="SSF52540">
    <property type="entry name" value="P-loop containing nucleoside triphosphate hydrolases"/>
    <property type="match status" value="1"/>
</dbReference>
<evidence type="ECO:0000256" key="1">
    <source>
        <dbReference type="ARBA" id="ARBA00022741"/>
    </source>
</evidence>
<dbReference type="RefSeq" id="WP_119599306.1">
    <property type="nucleotide sequence ID" value="NZ_QXQA01000004.1"/>
</dbReference>
<dbReference type="InterPro" id="IPR050764">
    <property type="entry name" value="CbbQ/NirQ/NorQ/GpvN"/>
</dbReference>
<feature type="domain" description="ATPase AAA-3" evidence="4">
    <location>
        <begin position="40"/>
        <end position="170"/>
    </location>
</feature>
<keyword evidence="7" id="KW-1185">Reference proteome</keyword>
<accession>A0A3A1UYQ8</accession>
<dbReference type="FunFam" id="3.40.50.300:FF:000640">
    <property type="entry name" value="MoxR family ATPase"/>
    <property type="match status" value="1"/>
</dbReference>
<dbReference type="Gene3D" id="3.40.50.300">
    <property type="entry name" value="P-loop containing nucleotide triphosphate hydrolases"/>
    <property type="match status" value="1"/>
</dbReference>